<name>U2PVF8_9ACTN</name>
<comment type="caution">
    <text evidence="2">The sequence shown here is derived from an EMBL/GenBank/DDBJ whole genome shotgun (WGS) entry which is preliminary data.</text>
</comment>
<organism evidence="2 3">
    <name type="scientific">Propionibacterium acidifaciens F0233</name>
    <dbReference type="NCBI Taxonomy" id="553198"/>
    <lineage>
        <taxon>Bacteria</taxon>
        <taxon>Bacillati</taxon>
        <taxon>Actinomycetota</taxon>
        <taxon>Actinomycetes</taxon>
        <taxon>Propionibacteriales</taxon>
        <taxon>Propionibacteriaceae</taxon>
        <taxon>Propionibacterium</taxon>
    </lineage>
</organism>
<sequence length="69" mass="7030">MAHGFGRGAGADEAVSRLREVMAGAGPLVGGPRRARGGRSAGPAWCDDEGLAPYGDVDPAGYDGVEDWD</sequence>
<dbReference type="Proteomes" id="UP000017052">
    <property type="component" value="Unassembled WGS sequence"/>
</dbReference>
<feature type="non-terminal residue" evidence="2">
    <location>
        <position position="69"/>
    </location>
</feature>
<evidence type="ECO:0000313" key="2">
    <source>
        <dbReference type="EMBL" id="ERK54465.1"/>
    </source>
</evidence>
<proteinExistence type="predicted"/>
<accession>U2PVF8</accession>
<feature type="region of interest" description="Disordered" evidence="1">
    <location>
        <begin position="25"/>
        <end position="69"/>
    </location>
</feature>
<reference evidence="2" key="1">
    <citation type="submission" date="2013-08" db="EMBL/GenBank/DDBJ databases">
        <authorList>
            <person name="Durkin A.S."/>
            <person name="Haft D.R."/>
            <person name="McCorrison J."/>
            <person name="Torralba M."/>
            <person name="Gillis M."/>
            <person name="Haft D.H."/>
            <person name="Methe B."/>
            <person name="Sutton G."/>
            <person name="Nelson K.E."/>
        </authorList>
    </citation>
    <scope>NUCLEOTIDE SEQUENCE [LARGE SCALE GENOMIC DNA]</scope>
    <source>
        <strain evidence="2">F0233</strain>
    </source>
</reference>
<dbReference type="RefSeq" id="WP_021797960.1">
    <property type="nucleotide sequence ID" value="NZ_ACVN02000215.1"/>
</dbReference>
<keyword evidence="3" id="KW-1185">Reference proteome</keyword>
<dbReference type="EMBL" id="ACVN02000215">
    <property type="protein sequence ID" value="ERK54465.1"/>
    <property type="molecule type" value="Genomic_DNA"/>
</dbReference>
<dbReference type="AlphaFoldDB" id="U2PVF8"/>
<evidence type="ECO:0000256" key="1">
    <source>
        <dbReference type="SAM" id="MobiDB-lite"/>
    </source>
</evidence>
<gene>
    <name evidence="2" type="ORF">HMPREF0682_0640</name>
</gene>
<evidence type="ECO:0000313" key="3">
    <source>
        <dbReference type="Proteomes" id="UP000017052"/>
    </source>
</evidence>
<protein>
    <submittedName>
        <fullName evidence="2">Uncharacterized protein</fullName>
    </submittedName>
</protein>